<comment type="caution">
    <text evidence="7">The sequence shown here is derived from an EMBL/GenBank/DDBJ whole genome shotgun (WGS) entry which is preliminary data.</text>
</comment>
<evidence type="ECO:0000256" key="2">
    <source>
        <dbReference type="ARBA" id="ARBA00022574"/>
    </source>
</evidence>
<dbReference type="PANTHER" id="PTHR22846">
    <property type="entry name" value="WD40 REPEAT PROTEIN"/>
    <property type="match status" value="1"/>
</dbReference>
<dbReference type="GO" id="GO:0000118">
    <property type="term" value="C:histone deacetylase complex"/>
    <property type="evidence" value="ECO:0007669"/>
    <property type="project" value="TreeGrafter"/>
</dbReference>
<dbReference type="InterPro" id="IPR045183">
    <property type="entry name" value="Ebi-like"/>
</dbReference>
<dbReference type="InterPro" id="IPR001680">
    <property type="entry name" value="WD40_rpt"/>
</dbReference>
<name>A0A8J2RQD1_9CRUS</name>
<evidence type="ECO:0000256" key="6">
    <source>
        <dbReference type="PROSITE-ProRule" id="PRU00221"/>
    </source>
</evidence>
<dbReference type="GO" id="GO:0003714">
    <property type="term" value="F:transcription corepressor activity"/>
    <property type="evidence" value="ECO:0007669"/>
    <property type="project" value="InterPro"/>
</dbReference>
<dbReference type="PROSITE" id="PS50082">
    <property type="entry name" value="WD_REPEATS_2"/>
    <property type="match status" value="1"/>
</dbReference>
<comment type="subcellular location">
    <subcellularLocation>
        <location evidence="1">Nucleus</location>
    </subcellularLocation>
</comment>
<evidence type="ECO:0008006" key="9">
    <source>
        <dbReference type="Google" id="ProtNLM"/>
    </source>
</evidence>
<evidence type="ECO:0000313" key="7">
    <source>
        <dbReference type="EMBL" id="CAH0107588.1"/>
    </source>
</evidence>
<dbReference type="InterPro" id="IPR036322">
    <property type="entry name" value="WD40_repeat_dom_sf"/>
</dbReference>
<comment type="similarity">
    <text evidence="5">Belongs to the WD repeat EBI family.</text>
</comment>
<dbReference type="FunFam" id="2.130.10.10:FF:002198">
    <property type="entry name" value="Uncharacterized protein"/>
    <property type="match status" value="1"/>
</dbReference>
<dbReference type="SUPFAM" id="SSF50978">
    <property type="entry name" value="WD40 repeat-like"/>
    <property type="match status" value="1"/>
</dbReference>
<evidence type="ECO:0000256" key="4">
    <source>
        <dbReference type="ARBA" id="ARBA00023242"/>
    </source>
</evidence>
<accession>A0A8J2RQD1</accession>
<dbReference type="Pfam" id="PF00400">
    <property type="entry name" value="WD40"/>
    <property type="match status" value="3"/>
</dbReference>
<keyword evidence="4" id="KW-0539">Nucleus</keyword>
<sequence>MAEAQNSTLLSTTIENNNEVFVKDKDYFTEVEHSKLEERGWRNIRCASFHPADPVLACGLMNGDDGRVVLLKGLNHSNPFSTWEIERQLECEGDSMYSLGWNLDGTQLAASCWGGQVFVWRYPTGELLFEKKHPSTHPKLYWNRFNRDVLATLYDNGTKVVGDGKLLLIWNSSLKSPLTHNIASEFDFCCVDWMSYNRFACGYDNGKIEMHQINEGSLKNNQQGITSIIFGKKATIKRTTMILKTFRHNFIGEVRCVAWNEILKLLASCSWDGWIQVWSKDSDSPAYSLEIRCDGFSLAWSPKGIRIDDRIGAPQIPFIACGLSNGSIVIWSPLENEMEPRYLKKHTSQVKQILFSPDGMFLASDACLEQVIVWSTKTWENLNGSIFANPTGDFPYQISWDASSRKLASQDHPDLGDILFQYSRVT</sequence>
<keyword evidence="8" id="KW-1185">Reference proteome</keyword>
<evidence type="ECO:0000256" key="3">
    <source>
        <dbReference type="ARBA" id="ARBA00022737"/>
    </source>
</evidence>
<dbReference type="AlphaFoldDB" id="A0A8J2RQD1"/>
<evidence type="ECO:0000256" key="5">
    <source>
        <dbReference type="ARBA" id="ARBA00025741"/>
    </source>
</evidence>
<evidence type="ECO:0000313" key="8">
    <source>
        <dbReference type="Proteomes" id="UP000789390"/>
    </source>
</evidence>
<dbReference type="Proteomes" id="UP000789390">
    <property type="component" value="Unassembled WGS sequence"/>
</dbReference>
<organism evidence="7 8">
    <name type="scientific">Daphnia galeata</name>
    <dbReference type="NCBI Taxonomy" id="27404"/>
    <lineage>
        <taxon>Eukaryota</taxon>
        <taxon>Metazoa</taxon>
        <taxon>Ecdysozoa</taxon>
        <taxon>Arthropoda</taxon>
        <taxon>Crustacea</taxon>
        <taxon>Branchiopoda</taxon>
        <taxon>Diplostraca</taxon>
        <taxon>Cladocera</taxon>
        <taxon>Anomopoda</taxon>
        <taxon>Daphniidae</taxon>
        <taxon>Daphnia</taxon>
    </lineage>
</organism>
<dbReference type="OrthoDB" id="1367865at2759"/>
<dbReference type="EMBL" id="CAKKLH010000277">
    <property type="protein sequence ID" value="CAH0107588.1"/>
    <property type="molecule type" value="Genomic_DNA"/>
</dbReference>
<dbReference type="Gene3D" id="2.130.10.10">
    <property type="entry name" value="YVTN repeat-like/Quinoprotein amine dehydrogenase"/>
    <property type="match status" value="2"/>
</dbReference>
<proteinExistence type="inferred from homology"/>
<dbReference type="GO" id="GO:0006357">
    <property type="term" value="P:regulation of transcription by RNA polymerase II"/>
    <property type="evidence" value="ECO:0007669"/>
    <property type="project" value="TreeGrafter"/>
</dbReference>
<keyword evidence="3" id="KW-0677">Repeat</keyword>
<keyword evidence="2 6" id="KW-0853">WD repeat</keyword>
<dbReference type="PANTHER" id="PTHR22846:SF2">
    <property type="entry name" value="F-BOX-LIKE_WD REPEAT-CONTAINING PROTEIN EBI"/>
    <property type="match status" value="1"/>
</dbReference>
<reference evidence="7" key="1">
    <citation type="submission" date="2021-11" db="EMBL/GenBank/DDBJ databases">
        <authorList>
            <person name="Schell T."/>
        </authorList>
    </citation>
    <scope>NUCLEOTIDE SEQUENCE</scope>
    <source>
        <strain evidence="7">M5</strain>
    </source>
</reference>
<protein>
    <recommendedName>
        <fullName evidence="9">WD repeat-containing protein 55 homolog</fullName>
    </recommendedName>
</protein>
<dbReference type="InterPro" id="IPR015943">
    <property type="entry name" value="WD40/YVTN_repeat-like_dom_sf"/>
</dbReference>
<dbReference type="SMART" id="SM00320">
    <property type="entry name" value="WD40"/>
    <property type="match status" value="5"/>
</dbReference>
<evidence type="ECO:0000256" key="1">
    <source>
        <dbReference type="ARBA" id="ARBA00004123"/>
    </source>
</evidence>
<feature type="repeat" description="WD" evidence="6">
    <location>
        <begin position="343"/>
        <end position="384"/>
    </location>
</feature>
<gene>
    <name evidence="7" type="ORF">DGAL_LOCUS10908</name>
</gene>